<keyword evidence="9" id="KW-0482">Metalloprotease</keyword>
<name>A0ABP0F087_CLALP</name>
<keyword evidence="5" id="KW-0479">Metal-binding</keyword>
<keyword evidence="8" id="KW-0862">Zinc</keyword>
<comment type="similarity">
    <text evidence="2 11">Belongs to the peptidase M14 family.</text>
</comment>
<evidence type="ECO:0000256" key="6">
    <source>
        <dbReference type="ARBA" id="ARBA00022729"/>
    </source>
</evidence>
<evidence type="ECO:0000259" key="13">
    <source>
        <dbReference type="PROSITE" id="PS52035"/>
    </source>
</evidence>
<evidence type="ECO:0000256" key="2">
    <source>
        <dbReference type="ARBA" id="ARBA00005988"/>
    </source>
</evidence>
<dbReference type="SMART" id="SM00631">
    <property type="entry name" value="Zn_pept"/>
    <property type="match status" value="1"/>
</dbReference>
<dbReference type="Pfam" id="PF02244">
    <property type="entry name" value="Propep_M14"/>
    <property type="match status" value="1"/>
</dbReference>
<feature type="chain" id="PRO_5046885277" description="Peptidase M14 domain-containing protein" evidence="12">
    <location>
        <begin position="17"/>
        <end position="410"/>
    </location>
</feature>
<evidence type="ECO:0000256" key="1">
    <source>
        <dbReference type="ARBA" id="ARBA00001947"/>
    </source>
</evidence>
<feature type="active site" description="Proton donor/acceptor" evidence="11">
    <location>
        <position position="371"/>
    </location>
</feature>
<keyword evidence="4" id="KW-0645">Protease</keyword>
<dbReference type="InterPro" id="IPR000834">
    <property type="entry name" value="Peptidase_M14"/>
</dbReference>
<dbReference type="PROSITE" id="PS00132">
    <property type="entry name" value="CARBOXYPEPT_ZN_1"/>
    <property type="match status" value="1"/>
</dbReference>
<organism evidence="14 15">
    <name type="scientific">Clavelina lepadiformis</name>
    <name type="common">Light-bulb sea squirt</name>
    <name type="synonym">Ascidia lepadiformis</name>
    <dbReference type="NCBI Taxonomy" id="159417"/>
    <lineage>
        <taxon>Eukaryota</taxon>
        <taxon>Metazoa</taxon>
        <taxon>Chordata</taxon>
        <taxon>Tunicata</taxon>
        <taxon>Ascidiacea</taxon>
        <taxon>Aplousobranchia</taxon>
        <taxon>Clavelinidae</taxon>
        <taxon>Clavelina</taxon>
    </lineage>
</organism>
<evidence type="ECO:0000256" key="8">
    <source>
        <dbReference type="ARBA" id="ARBA00022833"/>
    </source>
</evidence>
<dbReference type="SUPFAM" id="SSF54897">
    <property type="entry name" value="Protease propeptides/inhibitors"/>
    <property type="match status" value="1"/>
</dbReference>
<dbReference type="SUPFAM" id="SSF53187">
    <property type="entry name" value="Zn-dependent exopeptidases"/>
    <property type="match status" value="1"/>
</dbReference>
<evidence type="ECO:0000256" key="7">
    <source>
        <dbReference type="ARBA" id="ARBA00022801"/>
    </source>
</evidence>
<dbReference type="Proteomes" id="UP001642483">
    <property type="component" value="Unassembled WGS sequence"/>
</dbReference>
<evidence type="ECO:0000256" key="11">
    <source>
        <dbReference type="PROSITE-ProRule" id="PRU01379"/>
    </source>
</evidence>
<dbReference type="PANTHER" id="PTHR11705">
    <property type="entry name" value="PROTEASE FAMILY M14 CARBOXYPEPTIDASE A,B"/>
    <property type="match status" value="1"/>
</dbReference>
<evidence type="ECO:0000313" key="15">
    <source>
        <dbReference type="Proteomes" id="UP001642483"/>
    </source>
</evidence>
<evidence type="ECO:0000256" key="3">
    <source>
        <dbReference type="ARBA" id="ARBA00022645"/>
    </source>
</evidence>
<dbReference type="InterPro" id="IPR036990">
    <property type="entry name" value="M14A-like_propep"/>
</dbReference>
<accession>A0ABP0F087</accession>
<keyword evidence="15" id="KW-1185">Reference proteome</keyword>
<dbReference type="PRINTS" id="PR00765">
    <property type="entry name" value="CRBOXYPTASEA"/>
</dbReference>
<dbReference type="Gene3D" id="3.40.630.10">
    <property type="entry name" value="Zn peptidases"/>
    <property type="match status" value="1"/>
</dbReference>
<feature type="signal peptide" evidence="12">
    <location>
        <begin position="1"/>
        <end position="16"/>
    </location>
</feature>
<dbReference type="CDD" id="cd03860">
    <property type="entry name" value="M14_CP_A-B_like"/>
    <property type="match status" value="1"/>
</dbReference>
<keyword evidence="6 12" id="KW-0732">Signal</keyword>
<evidence type="ECO:0000256" key="10">
    <source>
        <dbReference type="ARBA" id="ARBA00023157"/>
    </source>
</evidence>
<evidence type="ECO:0000256" key="12">
    <source>
        <dbReference type="SAM" id="SignalP"/>
    </source>
</evidence>
<comment type="caution">
    <text evidence="14">The sequence shown here is derived from an EMBL/GenBank/DDBJ whole genome shotgun (WGS) entry which is preliminary data.</text>
</comment>
<evidence type="ECO:0000256" key="9">
    <source>
        <dbReference type="ARBA" id="ARBA00023049"/>
    </source>
</evidence>
<feature type="domain" description="Peptidase M14" evidence="13">
    <location>
        <begin position="114"/>
        <end position="405"/>
    </location>
</feature>
<dbReference type="InterPro" id="IPR057246">
    <property type="entry name" value="CARBOXYPEPT_ZN_1"/>
</dbReference>
<evidence type="ECO:0000256" key="4">
    <source>
        <dbReference type="ARBA" id="ARBA00022670"/>
    </source>
</evidence>
<keyword evidence="3" id="KW-0121">Carboxypeptidase</keyword>
<dbReference type="Pfam" id="PF00246">
    <property type="entry name" value="Peptidase_M14"/>
    <property type="match status" value="1"/>
</dbReference>
<gene>
    <name evidence="14" type="ORF">CVLEPA_LOCUS1221</name>
</gene>
<dbReference type="Gene3D" id="3.30.70.340">
    <property type="entry name" value="Metallocarboxypeptidase-like"/>
    <property type="match status" value="1"/>
</dbReference>
<keyword evidence="10" id="KW-1015">Disulfide bond</keyword>
<proteinExistence type="inferred from homology"/>
<protein>
    <recommendedName>
        <fullName evidence="13">Peptidase M14 domain-containing protein</fullName>
    </recommendedName>
</protein>
<evidence type="ECO:0000313" key="14">
    <source>
        <dbReference type="EMBL" id="CAK8672246.1"/>
    </source>
</evidence>
<dbReference type="EMBL" id="CAWYQH010000001">
    <property type="protein sequence ID" value="CAK8672246.1"/>
    <property type="molecule type" value="Genomic_DNA"/>
</dbReference>
<dbReference type="PROSITE" id="PS52035">
    <property type="entry name" value="PEPTIDASE_M14"/>
    <property type="match status" value="1"/>
</dbReference>
<dbReference type="PANTHER" id="PTHR11705:SF153">
    <property type="entry name" value="ZINC CARBOXYPEPTIDASE A 1-LIKE PROTEIN"/>
    <property type="match status" value="1"/>
</dbReference>
<reference evidence="14 15" key="1">
    <citation type="submission" date="2024-02" db="EMBL/GenBank/DDBJ databases">
        <authorList>
            <person name="Daric V."/>
            <person name="Darras S."/>
        </authorList>
    </citation>
    <scope>NUCLEOTIDE SEQUENCE [LARGE SCALE GENOMIC DNA]</scope>
</reference>
<dbReference type="InterPro" id="IPR003146">
    <property type="entry name" value="M14A_act_pep"/>
</dbReference>
<comment type="cofactor">
    <cofactor evidence="1">
        <name>Zn(2+)</name>
        <dbReference type="ChEBI" id="CHEBI:29105"/>
    </cofactor>
</comment>
<evidence type="ECO:0000256" key="5">
    <source>
        <dbReference type="ARBA" id="ARBA00022723"/>
    </source>
</evidence>
<keyword evidence="7" id="KW-0378">Hydrolase</keyword>
<sequence>MKLFVVLLALCALSAAKRFFHGDQVLRLHPTEDHHFQAIATLEESFPIDYWTDLYGNKPVDIHVPKKYLPRVKVFLRRNRLNFEIFIEDLQKAIDEQVTDRALQLNLATFDYNVYHTMDEINGWIDDMASTYSTATKVDIGSTYEGKTIHGLKISTGGFNRPAFFIDCGIHAREWVAPASCMYAVKYLVEATSGSDEYNLLQNIDFYVVPVANPDGYLYTWSGDRMWRKTRSNNNKVCVGVDPNRNWDINWSGPGASSSSCNDAYYGPSAMSEVEVQGQGNYLRSIPNLKGYIDVHAYSQYWMYPYAYSYSTCPDDTFLRSVATESASAIKAVHGTTYQSGPISEVIYQASGSTTDYVYQEIGVKCAFAAELRDTGRYGFTLPERFIQPTAEETFAGLKVIASYVANGQC</sequence>